<feature type="domain" description="NDT80" evidence="9">
    <location>
        <begin position="247"/>
        <end position="544"/>
    </location>
</feature>
<dbReference type="GO" id="GO:0045893">
    <property type="term" value="P:positive regulation of DNA-templated transcription"/>
    <property type="evidence" value="ECO:0007669"/>
    <property type="project" value="TreeGrafter"/>
</dbReference>
<evidence type="ECO:0000256" key="1">
    <source>
        <dbReference type="ARBA" id="ARBA00004167"/>
    </source>
</evidence>
<evidence type="ECO:0000313" key="12">
    <source>
        <dbReference type="Proteomes" id="UP000008672"/>
    </source>
</evidence>
<dbReference type="Gene3D" id="2.60.40.1390">
    <property type="entry name" value="NDT80 DNA-binding domain"/>
    <property type="match status" value="2"/>
</dbReference>
<dbReference type="Proteomes" id="UP000008672">
    <property type="component" value="Unassembled WGS sequence"/>
</dbReference>
<dbReference type="EMBL" id="AFYH01010904">
    <property type="status" value="NOT_ANNOTATED_CDS"/>
    <property type="molecule type" value="Genomic_DNA"/>
</dbReference>
<dbReference type="InParanoid" id="H3B9W9"/>
<evidence type="ECO:0000313" key="11">
    <source>
        <dbReference type="Ensembl" id="ENSLACP00000018690.1"/>
    </source>
</evidence>
<dbReference type="GO" id="GO:0043565">
    <property type="term" value="F:sequence-specific DNA binding"/>
    <property type="evidence" value="ECO:0007669"/>
    <property type="project" value="TreeGrafter"/>
</dbReference>
<keyword evidence="3" id="KW-0812">Transmembrane</keyword>
<reference evidence="11" key="3">
    <citation type="submission" date="2025-09" db="UniProtKB">
        <authorList>
            <consortium name="Ensembl"/>
        </authorList>
    </citation>
    <scope>IDENTIFICATION</scope>
</reference>
<dbReference type="Pfam" id="PF05224">
    <property type="entry name" value="NDT80_PhoG"/>
    <property type="match status" value="1"/>
</dbReference>
<evidence type="ECO:0000256" key="6">
    <source>
        <dbReference type="ARBA" id="ARBA00023136"/>
    </source>
</evidence>
<keyword evidence="12" id="KW-1185">Reference proteome</keyword>
<dbReference type="OMA" id="WFSSICI"/>
<organism evidence="11 12">
    <name type="scientific">Latimeria chalumnae</name>
    <name type="common">Coelacanth</name>
    <dbReference type="NCBI Taxonomy" id="7897"/>
    <lineage>
        <taxon>Eukaryota</taxon>
        <taxon>Metazoa</taxon>
        <taxon>Chordata</taxon>
        <taxon>Craniata</taxon>
        <taxon>Vertebrata</taxon>
        <taxon>Euteleostomi</taxon>
        <taxon>Coelacanthiformes</taxon>
        <taxon>Coelacanthidae</taxon>
        <taxon>Latimeria</taxon>
    </lineage>
</organism>
<dbReference type="InterPro" id="IPR024061">
    <property type="entry name" value="NDT80_DNA-bd_dom"/>
</dbReference>
<keyword evidence="6" id="KW-0472">Membrane</keyword>
<dbReference type="SUPFAM" id="SSF49417">
    <property type="entry name" value="p53-like transcription factors"/>
    <property type="match status" value="1"/>
</dbReference>
<reference evidence="12" key="1">
    <citation type="submission" date="2011-08" db="EMBL/GenBank/DDBJ databases">
        <title>The draft genome of Latimeria chalumnae.</title>
        <authorList>
            <person name="Di Palma F."/>
            <person name="Alfoldi J."/>
            <person name="Johnson J."/>
            <person name="Berlin A."/>
            <person name="Gnerre S."/>
            <person name="Jaffe D."/>
            <person name="MacCallum I."/>
            <person name="Young S."/>
            <person name="Walker B.J."/>
            <person name="Lander E."/>
            <person name="Lindblad-Toh K."/>
        </authorList>
    </citation>
    <scope>NUCLEOTIDE SEQUENCE [LARGE SCALE GENOMIC DNA]</scope>
    <source>
        <strain evidence="12">Wild caught</strain>
    </source>
</reference>
<dbReference type="AlphaFoldDB" id="H3B9W9"/>
<feature type="region of interest" description="Disordered" evidence="8">
    <location>
        <begin position="111"/>
        <end position="194"/>
    </location>
</feature>
<dbReference type="EMBL" id="AFYH01010903">
    <property type="status" value="NOT_ANNOTATED_CDS"/>
    <property type="molecule type" value="Genomic_DNA"/>
</dbReference>
<evidence type="ECO:0000256" key="5">
    <source>
        <dbReference type="ARBA" id="ARBA00023125"/>
    </source>
</evidence>
<dbReference type="InterPro" id="IPR025719">
    <property type="entry name" value="MYRF_C2"/>
</dbReference>
<gene>
    <name evidence="11" type="primary">MYRF</name>
</gene>
<dbReference type="InterPro" id="IPR037141">
    <property type="entry name" value="NDT80_DNA-bd_dom_sf"/>
</dbReference>
<evidence type="ECO:0000259" key="10">
    <source>
        <dbReference type="PROSITE" id="PS51688"/>
    </source>
</evidence>
<evidence type="ECO:0000256" key="3">
    <source>
        <dbReference type="ARBA" id="ARBA00022692"/>
    </source>
</evidence>
<dbReference type="EMBL" id="AFYH01010902">
    <property type="status" value="NOT_ANNOTATED_CDS"/>
    <property type="molecule type" value="Genomic_DNA"/>
</dbReference>
<dbReference type="Ensembl" id="ENSLACT00000018823.1">
    <property type="protein sequence ID" value="ENSLACP00000018690.1"/>
    <property type="gene ID" value="ENSLACG00000016455.1"/>
</dbReference>
<dbReference type="Pfam" id="PF13884">
    <property type="entry name" value="Peptidase_S74"/>
    <property type="match status" value="1"/>
</dbReference>
<dbReference type="FunFam" id="2.60.40.1390:FF:000004">
    <property type="entry name" value="Myelin regulatory factor"/>
    <property type="match status" value="1"/>
</dbReference>
<dbReference type="GO" id="GO:0003700">
    <property type="term" value="F:DNA-binding transcription factor activity"/>
    <property type="evidence" value="ECO:0007669"/>
    <property type="project" value="UniProtKB-UniRule"/>
</dbReference>
<dbReference type="GO" id="GO:0016540">
    <property type="term" value="P:protein autoprocessing"/>
    <property type="evidence" value="ECO:0007669"/>
    <property type="project" value="TreeGrafter"/>
</dbReference>
<feature type="region of interest" description="Disordered" evidence="8">
    <location>
        <begin position="950"/>
        <end position="1008"/>
    </location>
</feature>
<dbReference type="GO" id="GO:0032286">
    <property type="term" value="P:central nervous system myelin maintenance"/>
    <property type="evidence" value="ECO:0007669"/>
    <property type="project" value="TreeGrafter"/>
</dbReference>
<sequence>GHDINGALEPSNIDTSILEEYISKDDSSEICFPELPSSSTGALGNSGHVTNPSTSSIGHLGQVTSPVSIRHGAVVSNLCGPGYGALLNCNNNNGMVPKGYPGGHCMNSGIPSIKSEPKPSYAPGTLPESPPDSGSEPYSPQQVSDPHLLRTMTPENMCHMTPPSRLEHPPPPPPPAHLQPPPPPPHPHQQHNPHYPSIQREIYMKAEPMIPQYPIGQGMSPGDLHHTQQSQMLHQLLQQHGPDGLPIPPAKKRKHSDSPPSTMNAQMLNGMIKQEPGICMDFTLSQVRININPFYSWFSSICILPGVGGGVRVSSERSRLNQKADHKLIQVKPYLLIDNDSLNGTYLDPNYQCIKWQPHQQNKWATLYDVNCKELPMLTYRVDADKGFNFSVPDDAFVCQKKNHFQVTVYIGMMGDPKYVKTSEGLKSIDCFYMKLHGVKLEAMNQSINIEQSQSDRSKRPFNPVTVNLPSEQVTKVTVGRLHFSETTANNMRKKGKPNPDQRYFMLVVALQAQTQNQSYTVAAQVSERIIVRASNPGQFESDSDVLWQRGQLPDTVFHHGRVGINTDRPDESLVVHGNVKVMGSLMHPSDVRVKDNIQEVDTTEQLKRISQMRLVQYQYKPEFAATVGIDNPSETVLLCVDFGSQIPTLLSCTCELLGDEVLELENFPLMQLGQPSYSSLTIELCKTDFLSWETKDIQRWSCISAIEALAGVPTSPPSLQVWDLPPIAIKKVILQKKKKNASSLPDIPEQMCVCEKNIDQKLFGCNITANNSVISMSTLYVLNLRNDDEITDVDGSVAMTTVCILTFFRSRGLSASITLCPRYVFSSSSFFAKALGKQARQKKWIQGIRFAVHSKLPVPSNVSSPTSFGIDLCFSRPCAVVCCSDAPTTPPPVTNLSTATVFSSTVKAKTGQSTSPSSSVSNIKVKSRITEKDITNRNRLSGSGRFLDFGTNGVSPSPHITNIQSKTKHTPNYSNAQNNLPGQTPRRHRSTEGTAQPSSEFPQGLMDEANSNPDCNSIRILENNLPITPKYCATADSCRPGNYTYAIPVSKSTPLDIQITLEMNTSSPLIVYICGVSTGNPCLNTLNPTPSTDSKHTEGTLHRWPLVVVPFHDIVYYFRVA</sequence>
<comment type="subcellular location">
    <subcellularLocation>
        <location evidence="1">Membrane</location>
        <topology evidence="1">Single-pass membrane protein</topology>
    </subcellularLocation>
</comment>
<dbReference type="EMBL" id="AFYH01010906">
    <property type="status" value="NOT_ANNOTATED_CDS"/>
    <property type="molecule type" value="Genomic_DNA"/>
</dbReference>
<dbReference type="GO" id="GO:0005789">
    <property type="term" value="C:endoplasmic reticulum membrane"/>
    <property type="evidence" value="ECO:0007669"/>
    <property type="project" value="TreeGrafter"/>
</dbReference>
<feature type="compositionally biased region" description="Polar residues" evidence="8">
    <location>
        <begin position="993"/>
        <end position="1002"/>
    </location>
</feature>
<dbReference type="GO" id="GO:0005634">
    <property type="term" value="C:nucleus"/>
    <property type="evidence" value="ECO:0007669"/>
    <property type="project" value="TreeGrafter"/>
</dbReference>
<dbReference type="InterPro" id="IPR051577">
    <property type="entry name" value="MRF-like"/>
</dbReference>
<dbReference type="EMBL" id="AFYH01010901">
    <property type="status" value="NOT_ANNOTATED_CDS"/>
    <property type="molecule type" value="Genomic_DNA"/>
</dbReference>
<keyword evidence="4" id="KW-1133">Transmembrane helix</keyword>
<comment type="similarity">
    <text evidence="2">Belongs to the MRF family.</text>
</comment>
<dbReference type="InterPro" id="IPR008967">
    <property type="entry name" value="p53-like_TF_DNA-bd_sf"/>
</dbReference>
<dbReference type="EMBL" id="AFYH01010905">
    <property type="status" value="NOT_ANNOTATED_CDS"/>
    <property type="molecule type" value="Genomic_DNA"/>
</dbReference>
<dbReference type="PROSITE" id="PS51517">
    <property type="entry name" value="NDT80"/>
    <property type="match status" value="1"/>
</dbReference>
<feature type="DNA-binding region" description="NDT80" evidence="7">
    <location>
        <begin position="247"/>
        <end position="544"/>
    </location>
</feature>
<dbReference type="PANTHER" id="PTHR13029">
    <property type="match status" value="1"/>
</dbReference>
<reference evidence="11" key="2">
    <citation type="submission" date="2025-08" db="UniProtKB">
        <authorList>
            <consortium name="Ensembl"/>
        </authorList>
    </citation>
    <scope>IDENTIFICATION</scope>
</reference>
<feature type="compositionally biased region" description="Polar residues" evidence="8">
    <location>
        <begin position="953"/>
        <end position="983"/>
    </location>
</feature>
<dbReference type="FunCoup" id="H3B9W9">
    <property type="interactions" value="1485"/>
</dbReference>
<evidence type="ECO:0000256" key="4">
    <source>
        <dbReference type="ARBA" id="ARBA00022989"/>
    </source>
</evidence>
<dbReference type="InterPro" id="IPR030392">
    <property type="entry name" value="S74_ICA"/>
</dbReference>
<evidence type="ECO:0000256" key="7">
    <source>
        <dbReference type="PROSITE-ProRule" id="PRU00850"/>
    </source>
</evidence>
<evidence type="ECO:0000256" key="8">
    <source>
        <dbReference type="SAM" id="MobiDB-lite"/>
    </source>
</evidence>
<feature type="region of interest" description="Disordered" evidence="8">
    <location>
        <begin position="239"/>
        <end position="261"/>
    </location>
</feature>
<dbReference type="PANTHER" id="PTHR13029:SF16">
    <property type="entry name" value="MYELIN REGULATORY FACTOR"/>
    <property type="match status" value="1"/>
</dbReference>
<dbReference type="HOGENOM" id="CLU_004919_0_0_1"/>
<evidence type="ECO:0000259" key="9">
    <source>
        <dbReference type="PROSITE" id="PS51517"/>
    </source>
</evidence>
<dbReference type="PROSITE" id="PS51688">
    <property type="entry name" value="ICA"/>
    <property type="match status" value="1"/>
</dbReference>
<protein>
    <submittedName>
        <fullName evidence="11">Myelin regulatory factor</fullName>
    </submittedName>
</protein>
<feature type="domain" description="Peptidase S74" evidence="10">
    <location>
        <begin position="590"/>
        <end position="695"/>
    </location>
</feature>
<dbReference type="EMBL" id="AFYH01010908">
    <property type="status" value="NOT_ANNOTATED_CDS"/>
    <property type="molecule type" value="Genomic_DNA"/>
</dbReference>
<dbReference type="EMBL" id="AFYH01010907">
    <property type="status" value="NOT_ANNOTATED_CDS"/>
    <property type="molecule type" value="Genomic_DNA"/>
</dbReference>
<evidence type="ECO:0000256" key="2">
    <source>
        <dbReference type="ARBA" id="ARBA00008221"/>
    </source>
</evidence>
<name>H3B9W9_LATCH</name>
<feature type="compositionally biased region" description="Pro residues" evidence="8">
    <location>
        <begin position="169"/>
        <end position="187"/>
    </location>
</feature>
<proteinExistence type="inferred from homology"/>
<keyword evidence="5 7" id="KW-0238">DNA-binding</keyword>
<dbReference type="GeneTree" id="ENSGT00530000063626"/>
<dbReference type="Pfam" id="PF13888">
    <property type="entry name" value="MRF_C2"/>
    <property type="match status" value="1"/>
</dbReference>
<accession>H3B9W9</accession>
<dbReference type="eggNOG" id="KOG3661">
    <property type="taxonomic scope" value="Eukaryota"/>
</dbReference>
<dbReference type="STRING" id="7897.ENSLACP00000018690"/>